<dbReference type="GO" id="GO:0003677">
    <property type="term" value="F:DNA binding"/>
    <property type="evidence" value="ECO:0007669"/>
    <property type="project" value="InterPro"/>
</dbReference>
<feature type="domain" description="HTH cro/C1-type" evidence="2">
    <location>
        <begin position="43"/>
        <end position="85"/>
    </location>
</feature>
<dbReference type="CDD" id="cd00093">
    <property type="entry name" value="HTH_XRE"/>
    <property type="match status" value="1"/>
</dbReference>
<gene>
    <name evidence="3" type="ORF">DVK44_10720</name>
</gene>
<feature type="region of interest" description="Disordered" evidence="1">
    <location>
        <begin position="1"/>
        <end position="33"/>
    </location>
</feature>
<feature type="compositionally biased region" description="Acidic residues" evidence="1">
    <location>
        <begin position="17"/>
        <end position="33"/>
    </location>
</feature>
<organism evidence="3 4">
    <name type="scientific">Streptomyces paludis</name>
    <dbReference type="NCBI Taxonomy" id="2282738"/>
    <lineage>
        <taxon>Bacteria</taxon>
        <taxon>Bacillati</taxon>
        <taxon>Actinomycetota</taxon>
        <taxon>Actinomycetes</taxon>
        <taxon>Kitasatosporales</taxon>
        <taxon>Streptomycetaceae</taxon>
        <taxon>Streptomyces</taxon>
    </lineage>
</organism>
<dbReference type="EMBL" id="CP031194">
    <property type="protein sequence ID" value="AXG82509.1"/>
    <property type="molecule type" value="Genomic_DNA"/>
</dbReference>
<evidence type="ECO:0000313" key="3">
    <source>
        <dbReference type="EMBL" id="AXG82509.1"/>
    </source>
</evidence>
<dbReference type="Gene3D" id="1.10.260.40">
    <property type="entry name" value="lambda repressor-like DNA-binding domains"/>
    <property type="match status" value="1"/>
</dbReference>
<reference evidence="4" key="1">
    <citation type="submission" date="2018-07" db="EMBL/GenBank/DDBJ databases">
        <authorList>
            <person name="Zhao J."/>
        </authorList>
    </citation>
    <scope>NUCLEOTIDE SEQUENCE [LARGE SCALE GENOMIC DNA]</scope>
    <source>
        <strain evidence="4">GSSD-12</strain>
    </source>
</reference>
<dbReference type="InterPro" id="IPR010982">
    <property type="entry name" value="Lambda_DNA-bd_dom_sf"/>
</dbReference>
<evidence type="ECO:0000256" key="1">
    <source>
        <dbReference type="SAM" id="MobiDB-lite"/>
    </source>
</evidence>
<proteinExistence type="predicted"/>
<dbReference type="SUPFAM" id="SSF47413">
    <property type="entry name" value="lambda repressor-like DNA-binding domains"/>
    <property type="match status" value="1"/>
</dbReference>
<dbReference type="InterPro" id="IPR001387">
    <property type="entry name" value="Cro/C1-type_HTH"/>
</dbReference>
<sequence length="295" mass="32472">MDNGGTGTDSGAAEGADGTDEPDWEPGSDEESDGVITALGRQIKLWRMAAGLSQIEFGVAIGYSENQVYKVEAGKRIPRPEFLDKADKVLKAGGRISAMKADVAVVRYPRKVRNLAKLEAEAVELGAYGNTVVHGLLQTEAYARSLYGLRRPAYDDNELERLVAARLGRQSIFDRRPFPLLTFVQEEAVLRRPVGGRMVLRGQLEHLLKIGKLRHVEIQVMPTSAEEHSGLGGSLQVLKLQNGATVGHNEVQLISRVISDPKEVQILDMRYGMIRSQALRPRESMAFIEKLLGET</sequence>
<protein>
    <submittedName>
        <fullName evidence="3">XRE family transcriptional regulator</fullName>
    </submittedName>
</protein>
<keyword evidence="4" id="KW-1185">Reference proteome</keyword>
<dbReference type="InterPro" id="IPR043917">
    <property type="entry name" value="DUF5753"/>
</dbReference>
<dbReference type="SMART" id="SM00530">
    <property type="entry name" value="HTH_XRE"/>
    <property type="match status" value="1"/>
</dbReference>
<dbReference type="AlphaFoldDB" id="A0A345I0N5"/>
<name>A0A345I0N5_9ACTN</name>
<dbReference type="Proteomes" id="UP000253868">
    <property type="component" value="Chromosome"/>
</dbReference>
<evidence type="ECO:0000313" key="4">
    <source>
        <dbReference type="Proteomes" id="UP000253868"/>
    </source>
</evidence>
<accession>A0A345I0N5</accession>
<dbReference type="OrthoDB" id="3669136at2"/>
<dbReference type="PROSITE" id="PS50943">
    <property type="entry name" value="HTH_CROC1"/>
    <property type="match status" value="1"/>
</dbReference>
<dbReference type="KEGG" id="spad:DVK44_10720"/>
<dbReference type="Pfam" id="PF13560">
    <property type="entry name" value="HTH_31"/>
    <property type="match status" value="1"/>
</dbReference>
<dbReference type="Pfam" id="PF19054">
    <property type="entry name" value="DUF5753"/>
    <property type="match status" value="1"/>
</dbReference>
<evidence type="ECO:0000259" key="2">
    <source>
        <dbReference type="PROSITE" id="PS50943"/>
    </source>
</evidence>